<organism evidence="1">
    <name type="scientific">Rhipicephalus appendiculatus</name>
    <name type="common">Brown ear tick</name>
    <dbReference type="NCBI Taxonomy" id="34631"/>
    <lineage>
        <taxon>Eukaryota</taxon>
        <taxon>Metazoa</taxon>
        <taxon>Ecdysozoa</taxon>
        <taxon>Arthropoda</taxon>
        <taxon>Chelicerata</taxon>
        <taxon>Arachnida</taxon>
        <taxon>Acari</taxon>
        <taxon>Parasitiformes</taxon>
        <taxon>Ixodida</taxon>
        <taxon>Ixodoidea</taxon>
        <taxon>Ixodidae</taxon>
        <taxon>Rhipicephalinae</taxon>
        <taxon>Rhipicephalus</taxon>
        <taxon>Rhipicephalus</taxon>
    </lineage>
</organism>
<name>A0A131YF07_RHIAP</name>
<evidence type="ECO:0000313" key="1">
    <source>
        <dbReference type="EMBL" id="JAP76501.1"/>
    </source>
</evidence>
<protein>
    <submittedName>
        <fullName evidence="1">Uncharacterized protein</fullName>
    </submittedName>
</protein>
<sequence length="178" mass="19965">MDRQFQAVAFILMHADAHVCIENAKRLQIYSLGRLQLVAHRWQKPALCDWLLFHGRLNNQRCARRDRRSLNTLSLGKTARISAAQLAPAGRPFLHLLLFLFVFHCRQVAAKVRHTPAGAVAAEDQRACFVACFAACGSFTGGTNKKKKHSRFLRWLRLSTGPIALRGPRGARAQKAVI</sequence>
<accession>A0A131YF07</accession>
<dbReference type="EMBL" id="GEDV01012056">
    <property type="protein sequence ID" value="JAP76501.1"/>
    <property type="molecule type" value="Transcribed_RNA"/>
</dbReference>
<reference evidence="1" key="1">
    <citation type="journal article" date="2016" name="Ticks Tick Borne Dis.">
        <title>De novo assembly and annotation of the salivary gland transcriptome of Rhipicephalus appendiculatus male and female ticks during blood feeding.</title>
        <authorList>
            <person name="de Castro M.H."/>
            <person name="de Klerk D."/>
            <person name="Pienaar R."/>
            <person name="Latif A.A."/>
            <person name="Rees D.J."/>
            <person name="Mans B.J."/>
        </authorList>
    </citation>
    <scope>NUCLEOTIDE SEQUENCE</scope>
    <source>
        <tissue evidence="1">Salivary glands</tissue>
    </source>
</reference>
<dbReference type="AlphaFoldDB" id="A0A131YF07"/>
<proteinExistence type="predicted"/>